<keyword evidence="5 8" id="KW-0378">Hydrolase</keyword>
<keyword evidence="8" id="KW-0800">Toxin</keyword>
<organism evidence="10 11">
    <name type="scientific">Iningainema tapete BLCC-T55</name>
    <dbReference type="NCBI Taxonomy" id="2748662"/>
    <lineage>
        <taxon>Bacteria</taxon>
        <taxon>Bacillati</taxon>
        <taxon>Cyanobacteriota</taxon>
        <taxon>Cyanophyceae</taxon>
        <taxon>Nostocales</taxon>
        <taxon>Scytonemataceae</taxon>
        <taxon>Iningainema tapete</taxon>
    </lineage>
</organism>
<keyword evidence="2 8" id="KW-1277">Toxin-antitoxin system</keyword>
<dbReference type="InterPro" id="IPR029060">
    <property type="entry name" value="PIN-like_dom_sf"/>
</dbReference>
<dbReference type="PANTHER" id="PTHR33653">
    <property type="entry name" value="RIBONUCLEASE VAPC2"/>
    <property type="match status" value="1"/>
</dbReference>
<dbReference type="Pfam" id="PF01850">
    <property type="entry name" value="PIN"/>
    <property type="match status" value="1"/>
</dbReference>
<dbReference type="InterPro" id="IPR050556">
    <property type="entry name" value="Type_II_TA_system_RNase"/>
</dbReference>
<dbReference type="GO" id="GO:0016787">
    <property type="term" value="F:hydrolase activity"/>
    <property type="evidence" value="ECO:0007669"/>
    <property type="project" value="UniProtKB-KW"/>
</dbReference>
<dbReference type="Proteomes" id="UP000629098">
    <property type="component" value="Unassembled WGS sequence"/>
</dbReference>
<dbReference type="EMBL" id="JACXAE010000118">
    <property type="protein sequence ID" value="MBD2777963.1"/>
    <property type="molecule type" value="Genomic_DNA"/>
</dbReference>
<evidence type="ECO:0000313" key="10">
    <source>
        <dbReference type="EMBL" id="MBD2777963.1"/>
    </source>
</evidence>
<evidence type="ECO:0000256" key="6">
    <source>
        <dbReference type="ARBA" id="ARBA00022842"/>
    </source>
</evidence>
<dbReference type="InterPro" id="IPR002716">
    <property type="entry name" value="PIN_dom"/>
</dbReference>
<dbReference type="PANTHER" id="PTHR33653:SF1">
    <property type="entry name" value="RIBONUCLEASE VAPC2"/>
    <property type="match status" value="1"/>
</dbReference>
<evidence type="ECO:0000313" key="11">
    <source>
        <dbReference type="Proteomes" id="UP000629098"/>
    </source>
</evidence>
<evidence type="ECO:0000256" key="1">
    <source>
        <dbReference type="ARBA" id="ARBA00001946"/>
    </source>
</evidence>
<dbReference type="Gene3D" id="3.40.50.1010">
    <property type="entry name" value="5'-nuclease"/>
    <property type="match status" value="1"/>
</dbReference>
<proteinExistence type="inferred from homology"/>
<dbReference type="RefSeq" id="WP_190837045.1">
    <property type="nucleotide sequence ID" value="NZ_CAWPPI010000118.1"/>
</dbReference>
<reference evidence="10" key="1">
    <citation type="submission" date="2020-09" db="EMBL/GenBank/DDBJ databases">
        <title>Iningainema tapete sp. nov. (Scytonemataceae, Cyanobacteria) from greenhouses in central Florida (USA) produces two types of nodularin with biosynthetic potential for microcystin-LR and anabaenopeptins.</title>
        <authorList>
            <person name="Berthold D.E."/>
            <person name="Lefler F.W."/>
            <person name="Huang I.-S."/>
            <person name="Abdulla H."/>
            <person name="Zimba P.V."/>
            <person name="Laughinghouse H.D. IV."/>
        </authorList>
    </citation>
    <scope>NUCLEOTIDE SEQUENCE</scope>
    <source>
        <strain evidence="10">BLCCT55</strain>
    </source>
</reference>
<keyword evidence="3 8" id="KW-0540">Nuclease</keyword>
<dbReference type="HAMAP" id="MF_00265">
    <property type="entry name" value="VapC_Nob1"/>
    <property type="match status" value="1"/>
</dbReference>
<name>A0A8J7C0F9_9CYAN</name>
<evidence type="ECO:0000256" key="2">
    <source>
        <dbReference type="ARBA" id="ARBA00022649"/>
    </source>
</evidence>
<evidence type="ECO:0000256" key="3">
    <source>
        <dbReference type="ARBA" id="ARBA00022722"/>
    </source>
</evidence>
<accession>A0A8J7C0F9</accession>
<comment type="similarity">
    <text evidence="7 8">Belongs to the PINc/VapC protein family.</text>
</comment>
<feature type="binding site" evidence="8">
    <location>
        <position position="97"/>
    </location>
    <ligand>
        <name>Mg(2+)</name>
        <dbReference type="ChEBI" id="CHEBI:18420"/>
    </ligand>
</feature>
<evidence type="ECO:0000256" key="8">
    <source>
        <dbReference type="HAMAP-Rule" id="MF_00265"/>
    </source>
</evidence>
<dbReference type="EC" id="3.1.-.-" evidence="8"/>
<evidence type="ECO:0000256" key="4">
    <source>
        <dbReference type="ARBA" id="ARBA00022723"/>
    </source>
</evidence>
<keyword evidence="11" id="KW-1185">Reference proteome</keyword>
<feature type="binding site" evidence="8">
    <location>
        <position position="8"/>
    </location>
    <ligand>
        <name>Mg(2+)</name>
        <dbReference type="ChEBI" id="CHEBI:18420"/>
    </ligand>
</feature>
<dbReference type="GO" id="GO:0090729">
    <property type="term" value="F:toxin activity"/>
    <property type="evidence" value="ECO:0007669"/>
    <property type="project" value="UniProtKB-KW"/>
</dbReference>
<comment type="function">
    <text evidence="8">Toxic component of a toxin-antitoxin (TA) system. An RNase.</text>
</comment>
<feature type="domain" description="PIN" evidence="9">
    <location>
        <begin position="3"/>
        <end position="120"/>
    </location>
</feature>
<evidence type="ECO:0000259" key="9">
    <source>
        <dbReference type="SMART" id="SM00670"/>
    </source>
</evidence>
<dbReference type="CDD" id="cd18753">
    <property type="entry name" value="PIN_VapC4-5_FitB-like"/>
    <property type="match status" value="1"/>
</dbReference>
<dbReference type="AlphaFoldDB" id="A0A8J7C0F9"/>
<sequence>MSGRFLLDTNIVIALFEEDVSVQEKLAQANQVFISSTVVGELYYGAYRSRRVAANIARIEEFTNSNTVLPCDLVTSQFYGQIKNFLKLKGRPIPENDIWIAAIAQQYKLILVSRDQHFMEIDRLTVETW</sequence>
<dbReference type="GO" id="GO:0000287">
    <property type="term" value="F:magnesium ion binding"/>
    <property type="evidence" value="ECO:0007669"/>
    <property type="project" value="UniProtKB-UniRule"/>
</dbReference>
<protein>
    <recommendedName>
        <fullName evidence="8">Ribonuclease VapC</fullName>
        <shortName evidence="8">RNase VapC</shortName>
        <ecNumber evidence="8">3.1.-.-</ecNumber>
    </recommendedName>
    <alternativeName>
        <fullName evidence="8">Toxin VapC</fullName>
    </alternativeName>
</protein>
<dbReference type="GO" id="GO:0004540">
    <property type="term" value="F:RNA nuclease activity"/>
    <property type="evidence" value="ECO:0007669"/>
    <property type="project" value="InterPro"/>
</dbReference>
<evidence type="ECO:0000256" key="7">
    <source>
        <dbReference type="ARBA" id="ARBA00038093"/>
    </source>
</evidence>
<keyword evidence="6 8" id="KW-0460">Magnesium</keyword>
<evidence type="ECO:0000256" key="5">
    <source>
        <dbReference type="ARBA" id="ARBA00022801"/>
    </source>
</evidence>
<keyword evidence="4 8" id="KW-0479">Metal-binding</keyword>
<dbReference type="SUPFAM" id="SSF88723">
    <property type="entry name" value="PIN domain-like"/>
    <property type="match status" value="1"/>
</dbReference>
<dbReference type="InterPro" id="IPR022907">
    <property type="entry name" value="VapC_family"/>
</dbReference>
<gene>
    <name evidence="8" type="primary">vapC</name>
    <name evidence="10" type="ORF">ICL16_39450</name>
</gene>
<comment type="cofactor">
    <cofactor evidence="1 8">
        <name>Mg(2+)</name>
        <dbReference type="ChEBI" id="CHEBI:18420"/>
    </cofactor>
</comment>
<dbReference type="SMART" id="SM00670">
    <property type="entry name" value="PINc"/>
    <property type="match status" value="1"/>
</dbReference>
<comment type="caution">
    <text evidence="10">The sequence shown here is derived from an EMBL/GenBank/DDBJ whole genome shotgun (WGS) entry which is preliminary data.</text>
</comment>